<evidence type="ECO:0000259" key="8">
    <source>
        <dbReference type="PROSITE" id="PS50928"/>
    </source>
</evidence>
<dbReference type="InterPro" id="IPR000515">
    <property type="entry name" value="MetI-like"/>
</dbReference>
<dbReference type="Proteomes" id="UP000075683">
    <property type="component" value="Unassembled WGS sequence"/>
</dbReference>
<feature type="transmembrane region" description="Helical" evidence="7">
    <location>
        <begin position="49"/>
        <end position="67"/>
    </location>
</feature>
<proteinExistence type="inferred from homology"/>
<dbReference type="PANTHER" id="PTHR30193">
    <property type="entry name" value="ABC TRANSPORTER PERMEASE PROTEIN"/>
    <property type="match status" value="1"/>
</dbReference>
<dbReference type="GO" id="GO:0005886">
    <property type="term" value="C:plasma membrane"/>
    <property type="evidence" value="ECO:0007669"/>
    <property type="project" value="UniProtKB-SubCell"/>
</dbReference>
<keyword evidence="5 7" id="KW-1133">Transmembrane helix</keyword>
<keyword evidence="2 7" id="KW-0813">Transport</keyword>
<comment type="caution">
    <text evidence="9">The sequence shown here is derived from an EMBL/GenBank/DDBJ whole genome shotgun (WGS) entry which is preliminary data.</text>
</comment>
<comment type="subcellular location">
    <subcellularLocation>
        <location evidence="1 7">Cell membrane</location>
        <topology evidence="1 7">Multi-pass membrane protein</topology>
    </subcellularLocation>
</comment>
<dbReference type="AlphaFoldDB" id="A0A150M3S1"/>
<evidence type="ECO:0000256" key="2">
    <source>
        <dbReference type="ARBA" id="ARBA00022448"/>
    </source>
</evidence>
<dbReference type="InterPro" id="IPR051393">
    <property type="entry name" value="ABC_transporter_permease"/>
</dbReference>
<feature type="transmembrane region" description="Helical" evidence="7">
    <location>
        <begin position="142"/>
        <end position="170"/>
    </location>
</feature>
<dbReference type="PROSITE" id="PS50928">
    <property type="entry name" value="ABC_TM1"/>
    <property type="match status" value="1"/>
</dbReference>
<reference evidence="9 10" key="1">
    <citation type="submission" date="2016-01" db="EMBL/GenBank/DDBJ databases">
        <title>Draft Genome Sequences of Seven Thermophilic Sporeformers Isolated from Foods.</title>
        <authorList>
            <person name="Berendsen E.M."/>
            <person name="Wells-Bennik M.H."/>
            <person name="Krawcyk A.O."/>
            <person name="De Jong A."/>
            <person name="Holsappel S."/>
            <person name="Eijlander R.T."/>
            <person name="Kuipers O.P."/>
        </authorList>
    </citation>
    <scope>NUCLEOTIDE SEQUENCE [LARGE SCALE GENOMIC DNA]</scope>
    <source>
        <strain evidence="9 10">B4135</strain>
    </source>
</reference>
<evidence type="ECO:0000256" key="5">
    <source>
        <dbReference type="ARBA" id="ARBA00022989"/>
    </source>
</evidence>
<dbReference type="Gene3D" id="1.10.3720.10">
    <property type="entry name" value="MetI-like"/>
    <property type="match status" value="1"/>
</dbReference>
<dbReference type="PATRIC" id="fig|301148.3.peg.3577"/>
<dbReference type="Pfam" id="PF00528">
    <property type="entry name" value="BPD_transp_1"/>
    <property type="match status" value="1"/>
</dbReference>
<evidence type="ECO:0000256" key="6">
    <source>
        <dbReference type="ARBA" id="ARBA00023136"/>
    </source>
</evidence>
<dbReference type="InterPro" id="IPR035906">
    <property type="entry name" value="MetI-like_sf"/>
</dbReference>
<feature type="transmembrane region" description="Helical" evidence="7">
    <location>
        <begin position="294"/>
        <end position="316"/>
    </location>
</feature>
<name>A0A150M3S1_9BACI</name>
<dbReference type="EMBL" id="LQYT01000043">
    <property type="protein sequence ID" value="KYD19247.1"/>
    <property type="molecule type" value="Genomic_DNA"/>
</dbReference>
<feature type="domain" description="ABC transmembrane type-1" evidence="8">
    <location>
        <begin position="105"/>
        <end position="317"/>
    </location>
</feature>
<accession>A0A150M3S1</accession>
<dbReference type="SUPFAM" id="SSF161098">
    <property type="entry name" value="MetI-like"/>
    <property type="match status" value="1"/>
</dbReference>
<evidence type="ECO:0000313" key="9">
    <source>
        <dbReference type="EMBL" id="KYD19247.1"/>
    </source>
</evidence>
<dbReference type="PANTHER" id="PTHR30193:SF37">
    <property type="entry name" value="INNER MEMBRANE ABC TRANSPORTER PERMEASE PROTEIN YCJO"/>
    <property type="match status" value="1"/>
</dbReference>
<evidence type="ECO:0000256" key="3">
    <source>
        <dbReference type="ARBA" id="ARBA00022475"/>
    </source>
</evidence>
<organism evidence="9 10">
    <name type="scientific">Caldibacillus debilis</name>
    <dbReference type="NCBI Taxonomy" id="301148"/>
    <lineage>
        <taxon>Bacteria</taxon>
        <taxon>Bacillati</taxon>
        <taxon>Bacillota</taxon>
        <taxon>Bacilli</taxon>
        <taxon>Bacillales</taxon>
        <taxon>Bacillaceae</taxon>
        <taxon>Caldibacillus</taxon>
    </lineage>
</organism>
<evidence type="ECO:0000256" key="1">
    <source>
        <dbReference type="ARBA" id="ARBA00004651"/>
    </source>
</evidence>
<keyword evidence="4 7" id="KW-0812">Transmembrane</keyword>
<gene>
    <name evidence="9" type="ORF">B4135_2171</name>
</gene>
<keyword evidence="6 7" id="KW-0472">Membrane</keyword>
<keyword evidence="3" id="KW-1003">Cell membrane</keyword>
<dbReference type="RefSeq" id="WP_201028639.1">
    <property type="nucleotide sequence ID" value="NZ_LQYT01000043.1"/>
</dbReference>
<evidence type="ECO:0000256" key="7">
    <source>
        <dbReference type="RuleBase" id="RU363032"/>
    </source>
</evidence>
<dbReference type="STRING" id="301148.B4135_2171"/>
<feature type="transmembrane region" description="Helical" evidence="7">
    <location>
        <begin position="109"/>
        <end position="130"/>
    </location>
</feature>
<feature type="transmembrane region" description="Helical" evidence="7">
    <location>
        <begin position="242"/>
        <end position="261"/>
    </location>
</feature>
<evidence type="ECO:0000256" key="4">
    <source>
        <dbReference type="ARBA" id="ARBA00022692"/>
    </source>
</evidence>
<dbReference type="CDD" id="cd06261">
    <property type="entry name" value="TM_PBP2"/>
    <property type="match status" value="1"/>
</dbReference>
<evidence type="ECO:0000313" key="10">
    <source>
        <dbReference type="Proteomes" id="UP000075683"/>
    </source>
</evidence>
<protein>
    <recommendedName>
        <fullName evidence="8">ABC transmembrane type-1 domain-containing protein</fullName>
    </recommendedName>
</protein>
<comment type="similarity">
    <text evidence="7">Belongs to the binding-protein-dependent transport system permease family.</text>
</comment>
<sequence length="328" mass="37109">MTEGKFNGEMTYAAEVRAGTEPGTVEIPETDFAKIKRKREIRNFFKGQLYLLPSILLFAVFLFYPLFRTIYLSFFLTDSAGTPTVFVGLDNFRKIFTSPVFLQSLQSTVLFVLYTVPGTVFIALVLAVLANEKMKGIGFFRTIFSSTMGVSVAAGSVFWMFLFHPTIGWLNQLLKMFGLDPVGWLTDPKWALLSVSVTTIWMNLGFTFLILLGGLQSIDDYLYESAEIDGAGYFYKLRRITIPMLSPTLFFVVTVSLINAFQTFGQIDMLTRGGPQNETNLIVYMIYQEAFMNYQYGSGSALAIVLFVIVLLLTLLQFKLVEKRVHYQ</sequence>
<dbReference type="GO" id="GO:0055085">
    <property type="term" value="P:transmembrane transport"/>
    <property type="evidence" value="ECO:0007669"/>
    <property type="project" value="InterPro"/>
</dbReference>
<feature type="transmembrane region" description="Helical" evidence="7">
    <location>
        <begin position="190"/>
        <end position="212"/>
    </location>
</feature>